<sequence length="103" mass="11021">MSAAGYTNRVRTKSEARVVKAQYPQNVVDNYNPLYPSIACNPIFTILNYQAKQKCATPRTSGPTIICGPIVYYDNGSSGALDLYGGGATSEYTVIFNGGNSGQ</sequence>
<protein>
    <submittedName>
        <fullName evidence="1">Uncharacterized protein</fullName>
    </submittedName>
</protein>
<proteinExistence type="predicted"/>
<dbReference type="EMBL" id="MN740645">
    <property type="protein sequence ID" value="QHS79512.1"/>
    <property type="molecule type" value="Genomic_DNA"/>
</dbReference>
<accession>A0A6C0AIF3</accession>
<name>A0A6C0AIF3_9ZZZZ</name>
<reference evidence="1" key="1">
    <citation type="journal article" date="2020" name="Nature">
        <title>Giant virus diversity and host interactions through global metagenomics.</title>
        <authorList>
            <person name="Schulz F."/>
            <person name="Roux S."/>
            <person name="Paez-Espino D."/>
            <person name="Jungbluth S."/>
            <person name="Walsh D.A."/>
            <person name="Denef V.J."/>
            <person name="McMahon K.D."/>
            <person name="Konstantinidis K.T."/>
            <person name="Eloe-Fadrosh E.A."/>
            <person name="Kyrpides N.C."/>
            <person name="Woyke T."/>
        </authorList>
    </citation>
    <scope>NUCLEOTIDE SEQUENCE</scope>
    <source>
        <strain evidence="1">GVMAG-S-1035237-23</strain>
    </source>
</reference>
<dbReference type="AlphaFoldDB" id="A0A6C0AIF3"/>
<organism evidence="1">
    <name type="scientific">viral metagenome</name>
    <dbReference type="NCBI Taxonomy" id="1070528"/>
    <lineage>
        <taxon>unclassified sequences</taxon>
        <taxon>metagenomes</taxon>
        <taxon>organismal metagenomes</taxon>
    </lineage>
</organism>
<evidence type="ECO:0000313" key="1">
    <source>
        <dbReference type="EMBL" id="QHS79512.1"/>
    </source>
</evidence>